<sequence length="428" mass="48501">MRRLACVGIVFSICLTAMADDWPQWRGPNRDGVWRERGIVRKFPKEGLRREWTVPIGAGYSGPAVADDYVYVTDRIVEPEQKERVHCVDLINGKKLWSFEYPCAYSNIGYSAGPRACPLVDDSNVYVLGAMGHLHCLDAITGTKIWSRDLQKDFKIRMPAWGIAAAPLLWRDLLILQIGGAKGACIIALDKESGEEEWRALNDRACYASPIMIEQAGRPTVLVWTGDSVAALDPKDGDVRWRYPWAPRNMPIGVATPVVNGDRVFLTSFYDGALMLRIKPDEFGYDVLWHRVGRSENDTDGLHSIISTPVFEGNYIYGVDSYGQLRCLDASNGDRIWEDQTAVPKARWSTIHFVKYRDRYFLFNERGELIIARLSPEGFHEIDRTKIIDPTRDQLARRDGVCWSHPAFAEQCIIARNDNELVCVSLED</sequence>
<name>A0A7V8V946_9BACT</name>
<protein>
    <submittedName>
        <fullName evidence="3">Outer membrane protein assembly factor BamB</fullName>
    </submittedName>
</protein>
<organism evidence="3 4">
    <name type="scientific">Bremerella alba</name>
    <dbReference type="NCBI Taxonomy" id="980252"/>
    <lineage>
        <taxon>Bacteria</taxon>
        <taxon>Pseudomonadati</taxon>
        <taxon>Planctomycetota</taxon>
        <taxon>Planctomycetia</taxon>
        <taxon>Pirellulales</taxon>
        <taxon>Pirellulaceae</taxon>
        <taxon>Bremerella</taxon>
    </lineage>
</organism>
<dbReference type="InterPro" id="IPR015943">
    <property type="entry name" value="WD40/YVTN_repeat-like_dom_sf"/>
</dbReference>
<dbReference type="PANTHER" id="PTHR34512:SF30">
    <property type="entry name" value="OUTER MEMBRANE PROTEIN ASSEMBLY FACTOR BAMB"/>
    <property type="match status" value="1"/>
</dbReference>
<feature type="chain" id="PRO_5031109420" evidence="1">
    <location>
        <begin position="20"/>
        <end position="428"/>
    </location>
</feature>
<proteinExistence type="predicted"/>
<accession>A0A7V8V946</accession>
<feature type="domain" description="Pyrrolo-quinoline quinone repeat" evidence="2">
    <location>
        <begin position="82"/>
        <end position="338"/>
    </location>
</feature>
<evidence type="ECO:0000259" key="2">
    <source>
        <dbReference type="Pfam" id="PF13360"/>
    </source>
</evidence>
<dbReference type="SMART" id="SM00564">
    <property type="entry name" value="PQQ"/>
    <property type="match status" value="5"/>
</dbReference>
<evidence type="ECO:0000256" key="1">
    <source>
        <dbReference type="SAM" id="SignalP"/>
    </source>
</evidence>
<dbReference type="Proteomes" id="UP000551616">
    <property type="component" value="Unassembled WGS sequence"/>
</dbReference>
<dbReference type="SUPFAM" id="SSF50998">
    <property type="entry name" value="Quinoprotein alcohol dehydrogenase-like"/>
    <property type="match status" value="1"/>
</dbReference>
<dbReference type="RefSeq" id="WP_207398622.1">
    <property type="nucleotide sequence ID" value="NZ_JABRWO010000013.1"/>
</dbReference>
<dbReference type="AlphaFoldDB" id="A0A7V8V946"/>
<evidence type="ECO:0000313" key="4">
    <source>
        <dbReference type="Proteomes" id="UP000551616"/>
    </source>
</evidence>
<gene>
    <name evidence="3" type="primary">bamB_22</name>
    <name evidence="3" type="ORF">HOV93_44400</name>
</gene>
<dbReference type="EMBL" id="JABRWO010000013">
    <property type="protein sequence ID" value="MBA2117244.1"/>
    <property type="molecule type" value="Genomic_DNA"/>
</dbReference>
<dbReference type="PANTHER" id="PTHR34512">
    <property type="entry name" value="CELL SURFACE PROTEIN"/>
    <property type="match status" value="1"/>
</dbReference>
<dbReference type="InterPro" id="IPR018391">
    <property type="entry name" value="PQQ_b-propeller_rpt"/>
</dbReference>
<dbReference type="InterPro" id="IPR011047">
    <property type="entry name" value="Quinoprotein_ADH-like_sf"/>
</dbReference>
<dbReference type="Pfam" id="PF13360">
    <property type="entry name" value="PQQ_2"/>
    <property type="match status" value="1"/>
</dbReference>
<dbReference type="InterPro" id="IPR002372">
    <property type="entry name" value="PQQ_rpt_dom"/>
</dbReference>
<keyword evidence="1" id="KW-0732">Signal</keyword>
<reference evidence="3 4" key="1">
    <citation type="submission" date="2020-05" db="EMBL/GenBank/DDBJ databases">
        <title>Bremerella alba sp. nov., a novel planctomycete isolated from the surface of the macroalga Fucus spiralis.</title>
        <authorList>
            <person name="Godinho O."/>
            <person name="Botelho R."/>
            <person name="Albuquerque L."/>
            <person name="Wiegand S."/>
            <person name="Da Costa M.S."/>
            <person name="Lobo-Da-Cunha A."/>
            <person name="Jogler C."/>
            <person name="Lage O.M."/>
        </authorList>
    </citation>
    <scope>NUCLEOTIDE SEQUENCE [LARGE SCALE GENOMIC DNA]</scope>
    <source>
        <strain evidence="3 4">FF15</strain>
    </source>
</reference>
<comment type="caution">
    <text evidence="3">The sequence shown here is derived from an EMBL/GenBank/DDBJ whole genome shotgun (WGS) entry which is preliminary data.</text>
</comment>
<feature type="signal peptide" evidence="1">
    <location>
        <begin position="1"/>
        <end position="19"/>
    </location>
</feature>
<dbReference type="Gene3D" id="2.130.10.10">
    <property type="entry name" value="YVTN repeat-like/Quinoprotein amine dehydrogenase"/>
    <property type="match status" value="2"/>
</dbReference>
<keyword evidence="4" id="KW-1185">Reference proteome</keyword>
<evidence type="ECO:0000313" key="3">
    <source>
        <dbReference type="EMBL" id="MBA2117244.1"/>
    </source>
</evidence>